<reference evidence="2" key="1">
    <citation type="submission" date="2022-11" db="UniProtKB">
        <authorList>
            <consortium name="WormBaseParasite"/>
        </authorList>
    </citation>
    <scope>IDENTIFICATION</scope>
</reference>
<proteinExistence type="predicted"/>
<sequence>MEFVPCAPIYVVSNHRQHPVIQYKSKRWDDTVLEFRYKSAGPKNSTILHYQRIACKIVANLCRIGGEKSGVAHMKLINGVIVTDPDNTNTPHNCGAGSNTTTAAEVLAKRYMFEERTKIQESRKRPRAAFEDAIDGFEDHLKAEYGQNVVNDIKTKLHTGYGFASKRRALTENRSFHIVKNNTLDNIHESLRVTKDGEEFLQKYDLTPDREMLIFFAVSDLELLLEAEFVLCDGNHKYNPPEFHKSRQLYTLHTIIKGEYYPFLSALMKKADHDAYCHLFDSLRQAMMTRFHHLGNLPHATWLFDFEPAAMGACIAVFHPFKVQGCAFHFSKAINAKRDGLGLKVPCTEKDEHGVLTHQANSIKKWFKRVRYLCILPEHLRLQFARDLLRAVPTYPSPVINAQMQEFCDYFEGFWLSAPSSVTPGGSSATAAHAPPTMLRAGTTAFTVG</sequence>
<evidence type="ECO:0000313" key="1">
    <source>
        <dbReference type="Proteomes" id="UP000887566"/>
    </source>
</evidence>
<evidence type="ECO:0000313" key="2">
    <source>
        <dbReference type="WBParaSite" id="PSAMB.scaffold13421size2273.g35465.t1"/>
    </source>
</evidence>
<dbReference type="AlphaFoldDB" id="A0A914UZN3"/>
<name>A0A914UZN3_9BILA</name>
<organism evidence="1 2">
    <name type="scientific">Plectus sambesii</name>
    <dbReference type="NCBI Taxonomy" id="2011161"/>
    <lineage>
        <taxon>Eukaryota</taxon>
        <taxon>Metazoa</taxon>
        <taxon>Ecdysozoa</taxon>
        <taxon>Nematoda</taxon>
        <taxon>Chromadorea</taxon>
        <taxon>Plectida</taxon>
        <taxon>Plectina</taxon>
        <taxon>Plectoidea</taxon>
        <taxon>Plectidae</taxon>
        <taxon>Plectus</taxon>
    </lineage>
</organism>
<protein>
    <submittedName>
        <fullName evidence="2">MULE transposase domain-containing protein</fullName>
    </submittedName>
</protein>
<accession>A0A914UZN3</accession>
<keyword evidence="1" id="KW-1185">Reference proteome</keyword>
<dbReference type="WBParaSite" id="PSAMB.scaffold13421size2273.g35465.t1">
    <property type="protein sequence ID" value="PSAMB.scaffold13421size2273.g35465.t1"/>
    <property type="gene ID" value="PSAMB.scaffold13421size2273.g35465"/>
</dbReference>
<dbReference type="Proteomes" id="UP000887566">
    <property type="component" value="Unplaced"/>
</dbReference>